<evidence type="ECO:0000313" key="1">
    <source>
        <dbReference type="EMBL" id="SVB62910.1"/>
    </source>
</evidence>
<organism evidence="1">
    <name type="scientific">marine metagenome</name>
    <dbReference type="NCBI Taxonomy" id="408172"/>
    <lineage>
        <taxon>unclassified sequences</taxon>
        <taxon>metagenomes</taxon>
        <taxon>ecological metagenomes</taxon>
    </lineage>
</organism>
<dbReference type="Gene3D" id="2.60.40.1120">
    <property type="entry name" value="Carboxypeptidase-like, regulatory domain"/>
    <property type="match status" value="1"/>
</dbReference>
<gene>
    <name evidence="1" type="ORF">METZ01_LOCUS215764</name>
</gene>
<proteinExistence type="predicted"/>
<accession>A0A382FIV1</accession>
<dbReference type="InterPro" id="IPR008969">
    <property type="entry name" value="CarboxyPept-like_regulatory"/>
</dbReference>
<dbReference type="SUPFAM" id="SSF49464">
    <property type="entry name" value="Carboxypeptidase regulatory domain-like"/>
    <property type="match status" value="1"/>
</dbReference>
<name>A0A382FIV1_9ZZZZ</name>
<protein>
    <recommendedName>
        <fullName evidence="2">TonB-dependent receptor plug domain-containing protein</fullName>
    </recommendedName>
</protein>
<evidence type="ECO:0008006" key="2">
    <source>
        <dbReference type="Google" id="ProtNLM"/>
    </source>
</evidence>
<reference evidence="1" key="1">
    <citation type="submission" date="2018-05" db="EMBL/GenBank/DDBJ databases">
        <authorList>
            <person name="Lanie J.A."/>
            <person name="Ng W.-L."/>
            <person name="Kazmierczak K.M."/>
            <person name="Andrzejewski T.M."/>
            <person name="Davidsen T.M."/>
            <person name="Wayne K.J."/>
            <person name="Tettelin H."/>
            <person name="Glass J.I."/>
            <person name="Rusch D."/>
            <person name="Podicherti R."/>
            <person name="Tsui H.-C.T."/>
            <person name="Winkler M.E."/>
        </authorList>
    </citation>
    <scope>NUCLEOTIDE SEQUENCE</scope>
</reference>
<feature type="non-terminal residue" evidence="1">
    <location>
        <position position="80"/>
    </location>
</feature>
<dbReference type="EMBL" id="UINC01050209">
    <property type="protein sequence ID" value="SVB62910.1"/>
    <property type="molecule type" value="Genomic_DNA"/>
</dbReference>
<dbReference type="Pfam" id="PF13715">
    <property type="entry name" value="CarbopepD_reg_2"/>
    <property type="match status" value="1"/>
</dbReference>
<sequence>MCIIANLLNIKESIMNQSRLVSSLLLAVFLVSGLSAQDVVITGSITDATSGDPLPGANVVVVNTNYGGATDVDGNYSFSV</sequence>
<dbReference type="AlphaFoldDB" id="A0A382FIV1"/>